<keyword evidence="2" id="KW-1185">Reference proteome</keyword>
<dbReference type="AlphaFoldDB" id="A0A1T5D1J1"/>
<dbReference type="EMBL" id="FUYL01000008">
    <property type="protein sequence ID" value="SKB65552.1"/>
    <property type="molecule type" value="Genomic_DNA"/>
</dbReference>
<reference evidence="2" key="1">
    <citation type="submission" date="2017-02" db="EMBL/GenBank/DDBJ databases">
        <authorList>
            <person name="Varghese N."/>
            <person name="Submissions S."/>
        </authorList>
    </citation>
    <scope>NUCLEOTIDE SEQUENCE [LARGE SCALE GENOMIC DNA]</scope>
    <source>
        <strain evidence="2">DSM 23546</strain>
    </source>
</reference>
<proteinExistence type="predicted"/>
<dbReference type="Proteomes" id="UP000190339">
    <property type="component" value="Unassembled WGS sequence"/>
</dbReference>
<evidence type="ECO:0008006" key="3">
    <source>
        <dbReference type="Google" id="ProtNLM"/>
    </source>
</evidence>
<protein>
    <recommendedName>
        <fullName evidence="3">DUF481 domain-containing protein</fullName>
    </recommendedName>
</protein>
<organism evidence="1 2">
    <name type="scientific">Maribacter arcticus</name>
    <dbReference type="NCBI Taxonomy" id="561365"/>
    <lineage>
        <taxon>Bacteria</taxon>
        <taxon>Pseudomonadati</taxon>
        <taxon>Bacteroidota</taxon>
        <taxon>Flavobacteriia</taxon>
        <taxon>Flavobacteriales</taxon>
        <taxon>Flavobacteriaceae</taxon>
        <taxon>Maribacter</taxon>
    </lineage>
</organism>
<sequence>MYENRVTNITTWFLFLHCNTNKLLMKLTTSAIKNLITLLLIFLSGFNTMAQEETESFLDDFRGTASVTNNGFSLVPSFSLGDPALLFDLKFTKKKLSFEPDMRFALEGKPWSFVFWLRYKAIENERFSLRLGAHPALNFRTVNIVRNGEPEELLETRRYLAYEVAPTFKVSDNVGLGAYYLYGHGFDEGVKNTHFMVLNSYFNNLHISEELYLNISPQAYYLLTDDLKGFYLVGFVSLIKKNFPFSVSAILNKAIDTEIVPEDDFTWNISLIYSFGGAHRRTTKRKI</sequence>
<evidence type="ECO:0000313" key="1">
    <source>
        <dbReference type="EMBL" id="SKB65552.1"/>
    </source>
</evidence>
<evidence type="ECO:0000313" key="2">
    <source>
        <dbReference type="Proteomes" id="UP000190339"/>
    </source>
</evidence>
<dbReference type="STRING" id="561365.SAMN05660866_02599"/>
<gene>
    <name evidence="1" type="ORF">SAMN05660866_02599</name>
</gene>
<accession>A0A1T5D1J1</accession>
<name>A0A1T5D1J1_9FLAO</name>